<organism evidence="2 3">
    <name type="scientific">Mobiluncus mulieris</name>
    <dbReference type="NCBI Taxonomy" id="2052"/>
    <lineage>
        <taxon>Bacteria</taxon>
        <taxon>Bacillati</taxon>
        <taxon>Actinomycetota</taxon>
        <taxon>Actinomycetes</taxon>
        <taxon>Actinomycetales</taxon>
        <taxon>Actinomycetaceae</taxon>
        <taxon>Mobiluncus</taxon>
    </lineage>
</organism>
<keyword evidence="2" id="KW-0489">Methyltransferase</keyword>
<dbReference type="InterPro" id="IPR041698">
    <property type="entry name" value="Methyltransf_25"/>
</dbReference>
<dbReference type="GO" id="GO:0032259">
    <property type="term" value="P:methylation"/>
    <property type="evidence" value="ECO:0007669"/>
    <property type="project" value="UniProtKB-KW"/>
</dbReference>
<dbReference type="EMBL" id="UGGQ01000006">
    <property type="protein sequence ID" value="STO15694.1"/>
    <property type="molecule type" value="Genomic_DNA"/>
</dbReference>
<gene>
    <name evidence="2" type="ORF">NCTC11819_00236</name>
</gene>
<evidence type="ECO:0000313" key="2">
    <source>
        <dbReference type="EMBL" id="STO15694.1"/>
    </source>
</evidence>
<dbReference type="Proteomes" id="UP000255284">
    <property type="component" value="Unassembled WGS sequence"/>
</dbReference>
<dbReference type="AlphaFoldDB" id="A0A8G2M5T8"/>
<sequence length="268" mass="29262">MSVLTTLFSAALEAGVPRNLYTGEGAQLFGSLASGDETEFEELARASEHLPENATVGELASGEGRLLLSLDSPNIREYYAYDTSPILLSLLQQRATRQGIPGEKVKTCCQDLLTWEPQADTFDFLLLGAGTVRLFDHQQRLKIYQRVHQALRSGGVFYISTSEPQNNHGTLFSLGQVNLNGKPVVPFFYAGEIPGQEAREIGFVVFDTDMMPKPARVYSSVVHNLSGDQLASELQQAGFSIVNRTCRECTGLADSQELLTIITVKVGG</sequence>
<protein>
    <submittedName>
        <fullName evidence="2">Methyltransferase domain</fullName>
    </submittedName>
</protein>
<comment type="caution">
    <text evidence="2">The sequence shown here is derived from an EMBL/GenBank/DDBJ whole genome shotgun (WGS) entry which is preliminary data.</text>
</comment>
<evidence type="ECO:0000259" key="1">
    <source>
        <dbReference type="Pfam" id="PF13649"/>
    </source>
</evidence>
<feature type="domain" description="Methyltransferase" evidence="1">
    <location>
        <begin position="58"/>
        <end position="155"/>
    </location>
</feature>
<dbReference type="InterPro" id="IPR029063">
    <property type="entry name" value="SAM-dependent_MTases_sf"/>
</dbReference>
<dbReference type="GO" id="GO:0008168">
    <property type="term" value="F:methyltransferase activity"/>
    <property type="evidence" value="ECO:0007669"/>
    <property type="project" value="UniProtKB-KW"/>
</dbReference>
<evidence type="ECO:0000313" key="3">
    <source>
        <dbReference type="Proteomes" id="UP000255284"/>
    </source>
</evidence>
<dbReference type="SUPFAM" id="SSF53335">
    <property type="entry name" value="S-adenosyl-L-methionine-dependent methyltransferases"/>
    <property type="match status" value="1"/>
</dbReference>
<accession>A0A8G2M5T8</accession>
<keyword evidence="2" id="KW-0808">Transferase</keyword>
<dbReference type="CDD" id="cd02440">
    <property type="entry name" value="AdoMet_MTases"/>
    <property type="match status" value="1"/>
</dbReference>
<dbReference type="RefSeq" id="WP_004017076.1">
    <property type="nucleotide sequence ID" value="NZ_JACHMA010000001.1"/>
</dbReference>
<reference evidence="2 3" key="1">
    <citation type="submission" date="2018-06" db="EMBL/GenBank/DDBJ databases">
        <authorList>
            <consortium name="Pathogen Informatics"/>
            <person name="Doyle S."/>
        </authorList>
    </citation>
    <scope>NUCLEOTIDE SEQUENCE [LARGE SCALE GENOMIC DNA]</scope>
    <source>
        <strain evidence="2 3">NCTC11819</strain>
    </source>
</reference>
<dbReference type="Pfam" id="PF13649">
    <property type="entry name" value="Methyltransf_25"/>
    <property type="match status" value="1"/>
</dbReference>
<proteinExistence type="predicted"/>
<dbReference type="Gene3D" id="3.40.50.150">
    <property type="entry name" value="Vaccinia Virus protein VP39"/>
    <property type="match status" value="1"/>
</dbReference>
<dbReference type="GeneID" id="61167496"/>
<name>A0A8G2M5T8_9ACTO</name>